<evidence type="ECO:0000259" key="10">
    <source>
        <dbReference type="Pfam" id="PF02518"/>
    </source>
</evidence>
<protein>
    <recommendedName>
        <fullName evidence="2">histidine kinase</fullName>
        <ecNumber evidence="2">2.7.13.3</ecNumber>
    </recommendedName>
</protein>
<evidence type="ECO:0000256" key="7">
    <source>
        <dbReference type="ARBA" id="ARBA00022840"/>
    </source>
</evidence>
<dbReference type="GO" id="GO:0000155">
    <property type="term" value="F:phosphorelay sensor kinase activity"/>
    <property type="evidence" value="ECO:0007669"/>
    <property type="project" value="InterPro"/>
</dbReference>
<evidence type="ECO:0000256" key="1">
    <source>
        <dbReference type="ARBA" id="ARBA00000085"/>
    </source>
</evidence>
<dbReference type="Pfam" id="PF02518">
    <property type="entry name" value="HATPase_c"/>
    <property type="match status" value="1"/>
</dbReference>
<reference evidence="12 13" key="1">
    <citation type="submission" date="2019-04" db="EMBL/GenBank/DDBJ databases">
        <authorList>
            <person name="Van Vliet M D."/>
        </authorList>
    </citation>
    <scope>NUCLEOTIDE SEQUENCE [LARGE SCALE GENOMIC DNA]</scope>
    <source>
        <strain evidence="12 13">F21</strain>
    </source>
</reference>
<dbReference type="PANTHER" id="PTHR24421">
    <property type="entry name" value="NITRATE/NITRITE SENSOR PROTEIN NARX-RELATED"/>
    <property type="match status" value="1"/>
</dbReference>
<name>A0A6C2UR37_9BACT</name>
<dbReference type="AlphaFoldDB" id="A0A6C2UR37"/>
<dbReference type="InterPro" id="IPR050482">
    <property type="entry name" value="Sensor_HK_TwoCompSys"/>
</dbReference>
<keyword evidence="5" id="KW-0547">Nucleotide-binding</keyword>
<dbReference type="PANTHER" id="PTHR24421:SF10">
    <property type="entry name" value="NITRATE_NITRITE SENSOR PROTEIN NARQ"/>
    <property type="match status" value="1"/>
</dbReference>
<keyword evidence="4" id="KW-0808">Transferase</keyword>
<dbReference type="InterPro" id="IPR011712">
    <property type="entry name" value="Sig_transdc_His_kin_sub3_dim/P"/>
</dbReference>
<accession>A0A6C2UR37</accession>
<evidence type="ECO:0000256" key="4">
    <source>
        <dbReference type="ARBA" id="ARBA00022679"/>
    </source>
</evidence>
<gene>
    <name evidence="12" type="primary">liaS_9</name>
    <name evidence="12" type="ORF">SCARR_04793</name>
</gene>
<keyword evidence="9" id="KW-0812">Transmembrane</keyword>
<keyword evidence="13" id="KW-1185">Reference proteome</keyword>
<evidence type="ECO:0000259" key="11">
    <source>
        <dbReference type="Pfam" id="PF07730"/>
    </source>
</evidence>
<keyword evidence="8" id="KW-0902">Two-component regulatory system</keyword>
<dbReference type="EMBL" id="CAAHFH010000002">
    <property type="protein sequence ID" value="VGO22698.1"/>
    <property type="molecule type" value="Genomic_DNA"/>
</dbReference>
<evidence type="ECO:0000313" key="12">
    <source>
        <dbReference type="EMBL" id="VGO22698.1"/>
    </source>
</evidence>
<dbReference type="GO" id="GO:0005524">
    <property type="term" value="F:ATP binding"/>
    <property type="evidence" value="ECO:0007669"/>
    <property type="project" value="UniProtKB-KW"/>
</dbReference>
<dbReference type="SUPFAM" id="SSF55874">
    <property type="entry name" value="ATPase domain of HSP90 chaperone/DNA topoisomerase II/histidine kinase"/>
    <property type="match status" value="1"/>
</dbReference>
<organism evidence="12 13">
    <name type="scientific">Pontiella sulfatireligans</name>
    <dbReference type="NCBI Taxonomy" id="2750658"/>
    <lineage>
        <taxon>Bacteria</taxon>
        <taxon>Pseudomonadati</taxon>
        <taxon>Kiritimatiellota</taxon>
        <taxon>Kiritimatiellia</taxon>
        <taxon>Kiritimatiellales</taxon>
        <taxon>Pontiellaceae</taxon>
        <taxon>Pontiella</taxon>
    </lineage>
</organism>
<keyword evidence="7" id="KW-0067">ATP-binding</keyword>
<evidence type="ECO:0000256" key="2">
    <source>
        <dbReference type="ARBA" id="ARBA00012438"/>
    </source>
</evidence>
<dbReference type="Gene3D" id="3.30.565.10">
    <property type="entry name" value="Histidine kinase-like ATPase, C-terminal domain"/>
    <property type="match status" value="1"/>
</dbReference>
<keyword evidence="3" id="KW-0597">Phosphoprotein</keyword>
<feature type="transmembrane region" description="Helical" evidence="9">
    <location>
        <begin position="443"/>
        <end position="467"/>
    </location>
</feature>
<evidence type="ECO:0000313" key="13">
    <source>
        <dbReference type="Proteomes" id="UP000346198"/>
    </source>
</evidence>
<sequence>MFHLAHQHQHTSNLGQLSSLIRTLLLFLLFVLPVQSSALLSHSSNAIQQKIDAIETELQRLPEKILITTPATLGYRSTELNTSSEQVEIEVLFPETAAIDLVVLMPAVFSDGTHNFRIYGFPERFLIERIFPDGSSDILADFRNEDYHVLDLEPQLFPCPDTKPISGIRVTSTRSPANQPFNRIEYAVAFSELYAFAGNRNIALHAPIKASNAVRTLNVWSPQYLVDGFTISHPINPRIRKPQVDYLSMSHGVILNYDLEEIKTIDELRLWPAACARPYRPPFIVGADFPTQILFEKLDHPNDPTPDLLYQTPVPPPPHPGSHPFMLRLPSTKGRYFRLSLSKGFPDPRLGYSDSIALGEIELIGNGKILSGDTIPETERKQISGPIHRKLHYLKDKKTSEGNIVPLRQWLEQFSLQRNLIRRQKELQIQLELTRRQEKQRSAVLITVGYALIIILALMVLIARLLASRRWNKMREQIAADLHDEVGANLSGIAHSTEMAMELIPSPDPTVTELLNVSILAARQTAIETRNLTQLLENRKNGEGIDTMIRTTATRILGNMDFSCTFNETLLSNVLKPTQKWDLLFFVKEALNNIIKHAEANHVAIETRIKDSRLQLSISDNGKGIPNKRLPLRHLEDRAKRLKGKMQIESKEGEGTRILLTLSPRKIR</sequence>
<dbReference type="GO" id="GO:0046983">
    <property type="term" value="F:protein dimerization activity"/>
    <property type="evidence" value="ECO:0007669"/>
    <property type="project" value="InterPro"/>
</dbReference>
<evidence type="ECO:0000256" key="3">
    <source>
        <dbReference type="ARBA" id="ARBA00022553"/>
    </source>
</evidence>
<evidence type="ECO:0000256" key="9">
    <source>
        <dbReference type="SAM" id="Phobius"/>
    </source>
</evidence>
<dbReference type="Pfam" id="PF07730">
    <property type="entry name" value="HisKA_3"/>
    <property type="match status" value="1"/>
</dbReference>
<dbReference type="CDD" id="cd16917">
    <property type="entry name" value="HATPase_UhpB-NarQ-NarX-like"/>
    <property type="match status" value="1"/>
</dbReference>
<proteinExistence type="predicted"/>
<dbReference type="GO" id="GO:0016020">
    <property type="term" value="C:membrane"/>
    <property type="evidence" value="ECO:0007669"/>
    <property type="project" value="InterPro"/>
</dbReference>
<dbReference type="EC" id="2.7.13.3" evidence="2"/>
<comment type="catalytic activity">
    <reaction evidence="1">
        <text>ATP + protein L-histidine = ADP + protein N-phospho-L-histidine.</text>
        <dbReference type="EC" id="2.7.13.3"/>
    </reaction>
</comment>
<dbReference type="InterPro" id="IPR036890">
    <property type="entry name" value="HATPase_C_sf"/>
</dbReference>
<dbReference type="Proteomes" id="UP000346198">
    <property type="component" value="Unassembled WGS sequence"/>
</dbReference>
<dbReference type="InterPro" id="IPR003594">
    <property type="entry name" value="HATPase_dom"/>
</dbReference>
<feature type="domain" description="Signal transduction histidine kinase subgroup 3 dimerisation and phosphoacceptor" evidence="11">
    <location>
        <begin position="475"/>
        <end position="537"/>
    </location>
</feature>
<keyword evidence="6 12" id="KW-0418">Kinase</keyword>
<feature type="domain" description="Histidine kinase/HSP90-like ATPase" evidence="10">
    <location>
        <begin position="586"/>
        <end position="661"/>
    </location>
</feature>
<evidence type="ECO:0000256" key="6">
    <source>
        <dbReference type="ARBA" id="ARBA00022777"/>
    </source>
</evidence>
<keyword evidence="9" id="KW-1133">Transmembrane helix</keyword>
<evidence type="ECO:0000256" key="5">
    <source>
        <dbReference type="ARBA" id="ARBA00022741"/>
    </source>
</evidence>
<keyword evidence="9" id="KW-0472">Membrane</keyword>
<evidence type="ECO:0000256" key="8">
    <source>
        <dbReference type="ARBA" id="ARBA00023012"/>
    </source>
</evidence>
<dbReference type="Gene3D" id="1.20.5.1930">
    <property type="match status" value="1"/>
</dbReference>